<feature type="compositionally biased region" description="Basic and acidic residues" evidence="1">
    <location>
        <begin position="713"/>
        <end position="724"/>
    </location>
</feature>
<feature type="compositionally biased region" description="Basic and acidic residues" evidence="1">
    <location>
        <begin position="686"/>
        <end position="704"/>
    </location>
</feature>
<sequence length="730" mass="86032">MTSNIKDYKHVSFINVLPDLEDYEYQRILNNNRFISDDNEVLHHPLYIERLKSNISSNFIHDQDDIISKHLSEHINDPLLYNKIIEEQERLANENTRINSHQYSNNSLPTNKFSNLREIEDVKMVSNDVFDEDCSNSKRKNTSKIGNLSKGKNISDMTLDEITLIEDELRKSRQLKKKSNSADYNFNMSNESYKPLSSDSMENYMLHHDHKSNKSILNQKEKLFLQNGYPSRPWVKNNSCILNYQTKMKASQKKRTIFVYVSGREHTWTSLEYYFKYLQNDYDHLVIGTWIEKTGIIEPEFEKSQYTHLIHLKKSLKDLKIIENDILQSCHDFLNYAIYKNKDNKPVSITCHLQADDDVQEVLVDFINEYQPNLNIITSVTFNHFIKFQNETVKMSNFLSKISSSCLIINQDYLAVPLHQHSSYLKPSSNNATRRQHSLDIINSLLEETSVFPYENCTSKDMSDLHKYIPSERNFAFKKYHYTFPMVPKKINAQMSVSTEEGFFIRFGYKRPVIEPLQFKDYDESLEDVTVSNFYHYTNSRRVNERMINNYKTAIDRFKPSLFYLDKTNDKSTLARMLSNEYSQKSSAQSGNSAAMMMLKKVVSSSSIDTLQRRNNSDGNSSRRNSSTSLDLDNQSFLTSKGIKTSEEVKRKREEEHHRKEKLKQEMEREMISTNNRKLVSQNQDALKRFQQEKKLLERNKQKSQDNIPKKKSSNDDKDKERKTRSWKFW</sequence>
<gene>
    <name evidence="2" type="ORF">HGUI_00749</name>
</gene>
<proteinExistence type="predicted"/>
<evidence type="ECO:0000256" key="1">
    <source>
        <dbReference type="SAM" id="MobiDB-lite"/>
    </source>
</evidence>
<dbReference type="AlphaFoldDB" id="A0A1L0CIE9"/>
<keyword evidence="3" id="KW-1185">Reference proteome</keyword>
<dbReference type="Proteomes" id="UP000183365">
    <property type="component" value="Unassembled WGS sequence"/>
</dbReference>
<feature type="compositionally biased region" description="Low complexity" evidence="1">
    <location>
        <begin position="617"/>
        <end position="629"/>
    </location>
</feature>
<feature type="compositionally biased region" description="Polar residues" evidence="1">
    <location>
        <begin position="630"/>
        <end position="643"/>
    </location>
</feature>
<organism evidence="2 3">
    <name type="scientific">Hanseniaspora guilliermondii</name>
    <dbReference type="NCBI Taxonomy" id="56406"/>
    <lineage>
        <taxon>Eukaryota</taxon>
        <taxon>Fungi</taxon>
        <taxon>Dikarya</taxon>
        <taxon>Ascomycota</taxon>
        <taxon>Saccharomycotina</taxon>
        <taxon>Saccharomycetes</taxon>
        <taxon>Saccharomycodales</taxon>
        <taxon>Saccharomycodaceae</taxon>
        <taxon>Hanseniaspora</taxon>
    </lineage>
</organism>
<dbReference type="OrthoDB" id="3972108at2759"/>
<accession>A0A1L0CIE9</accession>
<reference evidence="3" key="1">
    <citation type="submission" date="2016-11" db="EMBL/GenBank/DDBJ databases">
        <authorList>
            <person name="Guldener U."/>
        </authorList>
    </citation>
    <scope>NUCLEOTIDE SEQUENCE [LARGE SCALE GENOMIC DNA]</scope>
</reference>
<evidence type="ECO:0000313" key="3">
    <source>
        <dbReference type="Proteomes" id="UP000183365"/>
    </source>
</evidence>
<feature type="region of interest" description="Disordered" evidence="1">
    <location>
        <begin position="605"/>
        <end position="730"/>
    </location>
</feature>
<protein>
    <submittedName>
        <fullName evidence="2">Uncharacterized protein</fullName>
    </submittedName>
</protein>
<feature type="compositionally biased region" description="Polar residues" evidence="1">
    <location>
        <begin position="672"/>
        <end position="685"/>
    </location>
</feature>
<name>A0A1L0CIE9_9ASCO</name>
<dbReference type="VEuPathDB" id="FungiDB:HGUI_00749"/>
<dbReference type="EMBL" id="FQNF01000009">
    <property type="protein sequence ID" value="SGZ38549.1"/>
    <property type="molecule type" value="Genomic_DNA"/>
</dbReference>
<feature type="compositionally biased region" description="Basic and acidic residues" evidence="1">
    <location>
        <begin position="644"/>
        <end position="671"/>
    </location>
</feature>
<evidence type="ECO:0000313" key="2">
    <source>
        <dbReference type="EMBL" id="SGZ38549.1"/>
    </source>
</evidence>